<evidence type="ECO:0000259" key="3">
    <source>
        <dbReference type="Pfam" id="PF25222"/>
    </source>
</evidence>
<gene>
    <name evidence="5" type="ORF">PP2015_800</name>
</gene>
<dbReference type="STRING" id="161398.PP2015_800"/>
<organism evidence="5 6">
    <name type="scientific">Pseudoalteromonas phenolica</name>
    <dbReference type="NCBI Taxonomy" id="161398"/>
    <lineage>
        <taxon>Bacteria</taxon>
        <taxon>Pseudomonadati</taxon>
        <taxon>Pseudomonadota</taxon>
        <taxon>Gammaproteobacteria</taxon>
        <taxon>Alteromonadales</taxon>
        <taxon>Pseudoalteromonadaceae</taxon>
        <taxon>Pseudoalteromonas</taxon>
    </lineage>
</organism>
<evidence type="ECO:0000313" key="6">
    <source>
        <dbReference type="Proteomes" id="UP000061457"/>
    </source>
</evidence>
<feature type="signal peptide" evidence="1">
    <location>
        <begin position="1"/>
        <end position="21"/>
    </location>
</feature>
<evidence type="ECO:0000259" key="4">
    <source>
        <dbReference type="Pfam" id="PF25225"/>
    </source>
</evidence>
<evidence type="ECO:0000256" key="1">
    <source>
        <dbReference type="SAM" id="SignalP"/>
    </source>
</evidence>
<dbReference type="KEGG" id="pphe:PP2015_800"/>
<dbReference type="InterPro" id="IPR057162">
    <property type="entry name" value="DUF7840"/>
</dbReference>
<dbReference type="PATRIC" id="fig|161398.10.peg.813"/>
<accession>A0A0S2JYQ8</accession>
<keyword evidence="1" id="KW-0732">Signal</keyword>
<feature type="domain" description="DUF7843" evidence="4">
    <location>
        <begin position="25"/>
        <end position="95"/>
    </location>
</feature>
<feature type="domain" description="DUF7840" evidence="3">
    <location>
        <begin position="391"/>
        <end position="605"/>
    </location>
</feature>
<evidence type="ECO:0000313" key="5">
    <source>
        <dbReference type="EMBL" id="ALO41319.1"/>
    </source>
</evidence>
<name>A0A0S2JYQ8_9GAMM</name>
<dbReference type="Pfam" id="PF25222">
    <property type="entry name" value="DUF7840"/>
    <property type="match status" value="1"/>
</dbReference>
<protein>
    <submittedName>
        <fullName evidence="5">Uncharacterized protein</fullName>
    </submittedName>
</protein>
<dbReference type="Pfam" id="PF25225">
    <property type="entry name" value="DUF7843"/>
    <property type="match status" value="1"/>
</dbReference>
<dbReference type="OrthoDB" id="9759948at2"/>
<reference evidence="5 6" key="1">
    <citation type="submission" date="2015-11" db="EMBL/GenBank/DDBJ databases">
        <authorList>
            <person name="Zhang Y."/>
            <person name="Guo Z."/>
        </authorList>
    </citation>
    <scope>NUCLEOTIDE SEQUENCE [LARGE SCALE GENOMIC DNA]</scope>
    <source>
        <strain evidence="5 6">KCTC 12086</strain>
    </source>
</reference>
<sequence>MLRRISSFLVCSALSFNTYSATNIEQLAQHQTWLKLVHYKSSVDLESYIISDDFFLSPSGKNDPYRELQATINAFNTQPEKQCRYPARYQWLKQQGLQFKQPNSSCVDLTQWRESQPIHSVSLVFASGYMSNPASLYGHMLLKLNRATETHNKLLDYSINYGAIVPDNENGLVYISKGLFGGYVAGFSDQLFYRHQHNYGEVELRDLWEYELNLTADEVRLISNHIWELMGAKYTYYFADENCAFHIAKVIELVAGDKLTNELSPWVIPATIFSKLAEAEHNDQPLVRDIKFTPSRSSAFYQYQQQLNDQENTLAKRIFKNANLLKGTEFKSLNIQAQKKIIEVLFEFIQLQQLKQYEPEYVTALKKALVKARLKLPVGNEIKVENYQQSAPHKAQKPSNYSVSALDVGSKAQSNLGFRLSYFDSLASDVARVPYSNLEMLDVEIAVRDSNMYVDKLHILDLESFNPAYTDWINEGGWSWQLNLGFERDRTNCQGCKSTFAMGGVGKSMLLNNDRSLVYGMVNGYLGELASTAQVIDASIEVGVISDIYQDIKMRAAIERFYHRQTAELSKNVELVVPLNQDADIRLIYKSSEQTLWQLKLNYYWN</sequence>
<dbReference type="InterPro" id="IPR057165">
    <property type="entry name" value="DUF7843"/>
</dbReference>
<dbReference type="EMBL" id="CP013187">
    <property type="protein sequence ID" value="ALO41319.1"/>
    <property type="molecule type" value="Genomic_DNA"/>
</dbReference>
<feature type="domain" description="Lnb N-terminal periplasmic" evidence="2">
    <location>
        <begin position="110"/>
        <end position="266"/>
    </location>
</feature>
<dbReference type="AlphaFoldDB" id="A0A0S2JYQ8"/>
<dbReference type="Pfam" id="PF13387">
    <property type="entry name" value="Lnb_N"/>
    <property type="match status" value="1"/>
</dbReference>
<keyword evidence="6" id="KW-1185">Reference proteome</keyword>
<feature type="chain" id="PRO_5006600841" evidence="1">
    <location>
        <begin position="22"/>
        <end position="606"/>
    </location>
</feature>
<proteinExistence type="predicted"/>
<dbReference type="Proteomes" id="UP000061457">
    <property type="component" value="Chromosome I"/>
</dbReference>
<dbReference type="InterPro" id="IPR025178">
    <property type="entry name" value="Lnb_N"/>
</dbReference>
<evidence type="ECO:0000259" key="2">
    <source>
        <dbReference type="Pfam" id="PF13387"/>
    </source>
</evidence>